<evidence type="ECO:0000256" key="1">
    <source>
        <dbReference type="SAM" id="MobiDB-lite"/>
    </source>
</evidence>
<accession>A0A645II96</accession>
<dbReference type="AlphaFoldDB" id="A0A645II96"/>
<gene>
    <name evidence="2" type="ORF">SDC9_198669</name>
</gene>
<sequence length="182" mass="19617">MAQCGLIRQIEPQAGAAADRPGGKEGFEDAWGDGRIDTRAVVGDLQPDLIMLMPHPATHCATASGHGLDRVVEHLGNGFGQHFRCRQDGCSALSQLFDDDIARQGRAQTGNALIGERTQITSCRRLGPCRRGAAQGADDALDSHEPDAGLCQECRYILADEVAVRLTTGRLPRIVMRTLCQQ</sequence>
<dbReference type="EMBL" id="VSSQ01115720">
    <property type="protein sequence ID" value="MPN51028.1"/>
    <property type="molecule type" value="Genomic_DNA"/>
</dbReference>
<evidence type="ECO:0000313" key="2">
    <source>
        <dbReference type="EMBL" id="MPN51028.1"/>
    </source>
</evidence>
<reference evidence="2" key="1">
    <citation type="submission" date="2019-08" db="EMBL/GenBank/DDBJ databases">
        <authorList>
            <person name="Kucharzyk K."/>
            <person name="Murdoch R.W."/>
            <person name="Higgins S."/>
            <person name="Loffler F."/>
        </authorList>
    </citation>
    <scope>NUCLEOTIDE SEQUENCE</scope>
</reference>
<feature type="compositionally biased region" description="Basic and acidic residues" evidence="1">
    <location>
        <begin position="21"/>
        <end position="31"/>
    </location>
</feature>
<comment type="caution">
    <text evidence="2">The sequence shown here is derived from an EMBL/GenBank/DDBJ whole genome shotgun (WGS) entry which is preliminary data.</text>
</comment>
<name>A0A645II96_9ZZZZ</name>
<proteinExistence type="predicted"/>
<organism evidence="2">
    <name type="scientific">bioreactor metagenome</name>
    <dbReference type="NCBI Taxonomy" id="1076179"/>
    <lineage>
        <taxon>unclassified sequences</taxon>
        <taxon>metagenomes</taxon>
        <taxon>ecological metagenomes</taxon>
    </lineage>
</organism>
<protein>
    <submittedName>
        <fullName evidence="2">Uncharacterized protein</fullName>
    </submittedName>
</protein>
<feature type="region of interest" description="Disordered" evidence="1">
    <location>
        <begin position="12"/>
        <end position="31"/>
    </location>
</feature>